<keyword evidence="9 10" id="KW-0539">Nucleus</keyword>
<dbReference type="Gene3D" id="3.90.230.10">
    <property type="entry name" value="Creatinase/methionine aminopeptidase superfamily"/>
    <property type="match status" value="1"/>
</dbReference>
<dbReference type="InterPro" id="IPR040258">
    <property type="entry name" value="Spt16"/>
</dbReference>
<evidence type="ECO:0000256" key="1">
    <source>
        <dbReference type="ARBA" id="ARBA00010779"/>
    </source>
</evidence>
<feature type="region of interest" description="Disordered" evidence="11">
    <location>
        <begin position="952"/>
        <end position="1038"/>
    </location>
</feature>
<evidence type="ECO:0000259" key="12">
    <source>
        <dbReference type="SMART" id="SM01285"/>
    </source>
</evidence>
<keyword evidence="3 10" id="KW-0235">DNA replication</keyword>
<dbReference type="GO" id="GO:0031491">
    <property type="term" value="F:nucleosome binding"/>
    <property type="evidence" value="ECO:0007669"/>
    <property type="project" value="TreeGrafter"/>
</dbReference>
<keyword evidence="2 10" id="KW-0158">Chromosome</keyword>
<dbReference type="Pfam" id="PF00557">
    <property type="entry name" value="Peptidase_M24"/>
    <property type="match status" value="1"/>
</dbReference>
<feature type="domain" description="Histone chaperone RTT106/FACT complex subunit SPT16-like middle" evidence="14">
    <location>
        <begin position="828"/>
        <end position="918"/>
    </location>
</feature>
<gene>
    <name evidence="15" type="primary">SPT16</name>
    <name evidence="15" type="ORF">H4R26_003619</name>
</gene>
<dbReference type="InterPro" id="IPR013953">
    <property type="entry name" value="FACT_SPT16_M"/>
</dbReference>
<dbReference type="InterPro" id="IPR048969">
    <property type="entry name" value="FACT_SPT16_C"/>
</dbReference>
<evidence type="ECO:0000256" key="10">
    <source>
        <dbReference type="RuleBase" id="RU367052"/>
    </source>
</evidence>
<feature type="domain" description="FACT complex subunit SPT16 N-terminal lobe" evidence="12">
    <location>
        <begin position="6"/>
        <end position="173"/>
    </location>
</feature>
<evidence type="ECO:0000256" key="8">
    <source>
        <dbReference type="ARBA" id="ARBA00023204"/>
    </source>
</evidence>
<dbReference type="Gene3D" id="2.30.29.210">
    <property type="entry name" value="FACT complex subunit Spt16p/Cdc68p"/>
    <property type="match status" value="1"/>
</dbReference>
<dbReference type="SUPFAM" id="SSF55920">
    <property type="entry name" value="Creatinase/aminopeptidase"/>
    <property type="match status" value="1"/>
</dbReference>
<dbReference type="InterPro" id="IPR000994">
    <property type="entry name" value="Pept_M24"/>
</dbReference>
<dbReference type="EMBL" id="JANBQF010000304">
    <property type="protein sequence ID" value="KAJ2002413.1"/>
    <property type="molecule type" value="Genomic_DNA"/>
</dbReference>
<dbReference type="InterPro" id="IPR011993">
    <property type="entry name" value="PH-like_dom_sf"/>
</dbReference>
<dbReference type="FunFam" id="2.30.29.30:FF:000017">
    <property type="entry name" value="FACT complex subunit SPT16"/>
    <property type="match status" value="1"/>
</dbReference>
<feature type="region of interest" description="Disordered" evidence="11">
    <location>
        <begin position="438"/>
        <end position="527"/>
    </location>
</feature>
<dbReference type="Gene3D" id="2.30.29.30">
    <property type="entry name" value="Pleckstrin-homology domain (PH domain)/Phosphotyrosine-binding domain (PTB)"/>
    <property type="match status" value="1"/>
</dbReference>
<evidence type="ECO:0000256" key="11">
    <source>
        <dbReference type="SAM" id="MobiDB-lite"/>
    </source>
</evidence>
<reference evidence="15" key="1">
    <citation type="submission" date="2022-07" db="EMBL/GenBank/DDBJ databases">
        <title>Phylogenomic reconstructions and comparative analyses of Kickxellomycotina fungi.</title>
        <authorList>
            <person name="Reynolds N.K."/>
            <person name="Stajich J.E."/>
            <person name="Barry K."/>
            <person name="Grigoriev I.V."/>
            <person name="Crous P."/>
            <person name="Smith M.E."/>
        </authorList>
    </citation>
    <scope>NUCLEOTIDE SEQUENCE</scope>
    <source>
        <strain evidence="15">IMI 214461</strain>
    </source>
</reference>
<comment type="caution">
    <text evidence="15">The sequence shown here is derived from an EMBL/GenBank/DDBJ whole genome shotgun (WGS) entry which is preliminary data.</text>
</comment>
<keyword evidence="6" id="KW-0175">Coiled coil</keyword>
<dbReference type="InterPro" id="IPR029149">
    <property type="entry name" value="Creatin/AminoP/Spt16_N"/>
</dbReference>
<dbReference type="GO" id="GO:0010468">
    <property type="term" value="P:regulation of gene expression"/>
    <property type="evidence" value="ECO:0007669"/>
    <property type="project" value="UniProtKB-ARBA"/>
</dbReference>
<comment type="function">
    <text evidence="10">Component of the FACT complex, a general chromatin factor that acts to reorganize nucleosomes. The FACT complex is involved in multiple processes that require DNA as a template such as mRNA elongation, DNA replication and DNA repair. During transcription elongation the FACT complex acts as a histone chaperone that both destabilizes and restores nucleosomal structure. It facilitates the passage of RNA polymerase II and transcription by promoting the dissociation of one histone H2A-H2B dimer from the nucleosome, then subsequently promotes the reestablishment of the nucleosome following the passage of RNA polymerase II.</text>
</comment>
<dbReference type="InterPro" id="IPR056595">
    <property type="entry name" value="Fact-SPT16_PH"/>
</dbReference>
<feature type="domain" description="FACT complex subunit SPT16 middle" evidence="13">
    <location>
        <begin position="554"/>
        <end position="704"/>
    </location>
</feature>
<dbReference type="InterPro" id="IPR036005">
    <property type="entry name" value="Creatinase/aminopeptidase-like"/>
</dbReference>
<dbReference type="InterPro" id="IPR029148">
    <property type="entry name" value="FACT-SPT16_Nlobe"/>
</dbReference>
<dbReference type="GO" id="GO:0006260">
    <property type="term" value="P:DNA replication"/>
    <property type="evidence" value="ECO:0007669"/>
    <property type="project" value="UniProtKB-KW"/>
</dbReference>
<dbReference type="Pfam" id="PF08512">
    <property type="entry name" value="Rttp106-like_middle"/>
    <property type="match status" value="1"/>
</dbReference>
<keyword evidence="16" id="KW-1185">Reference proteome</keyword>
<dbReference type="Gene3D" id="3.40.350.10">
    <property type="entry name" value="Creatinase/prolidase N-terminal domain"/>
    <property type="match status" value="1"/>
</dbReference>
<evidence type="ECO:0000259" key="14">
    <source>
        <dbReference type="SMART" id="SM01287"/>
    </source>
</evidence>
<evidence type="ECO:0000256" key="7">
    <source>
        <dbReference type="ARBA" id="ARBA00023163"/>
    </source>
</evidence>
<keyword evidence="15" id="KW-0031">Aminopeptidase</keyword>
<evidence type="ECO:0000256" key="4">
    <source>
        <dbReference type="ARBA" id="ARBA00022763"/>
    </source>
</evidence>
<evidence type="ECO:0000256" key="9">
    <source>
        <dbReference type="ARBA" id="ARBA00023242"/>
    </source>
</evidence>
<feature type="compositionally biased region" description="Basic and acidic residues" evidence="11">
    <location>
        <begin position="486"/>
        <end position="521"/>
    </location>
</feature>
<dbReference type="Pfam" id="PF24824">
    <property type="entry name" value="PH_SPT16"/>
    <property type="match status" value="1"/>
</dbReference>
<dbReference type="InterPro" id="IPR013719">
    <property type="entry name" value="RTT106/SPT16-like_middle_dom"/>
</dbReference>
<dbReference type="Pfam" id="PF21091">
    <property type="entry name" value="SPT16_C"/>
    <property type="match status" value="1"/>
</dbReference>
<comment type="subcellular location">
    <subcellularLocation>
        <location evidence="10">Nucleus</location>
    </subcellularLocation>
    <subcellularLocation>
        <location evidence="10">Chromosome</location>
    </subcellularLocation>
</comment>
<dbReference type="SMART" id="SM01286">
    <property type="entry name" value="SPT16"/>
    <property type="match status" value="1"/>
</dbReference>
<name>A0A9W8BCN5_9FUNG</name>
<evidence type="ECO:0000256" key="5">
    <source>
        <dbReference type="ARBA" id="ARBA00023015"/>
    </source>
</evidence>
<comment type="similarity">
    <text evidence="1 10">Belongs to the peptidase M24 family. SPT16 subfamily.</text>
</comment>
<organism evidence="15 16">
    <name type="scientific">Coemansia thaxteri</name>
    <dbReference type="NCBI Taxonomy" id="2663907"/>
    <lineage>
        <taxon>Eukaryota</taxon>
        <taxon>Fungi</taxon>
        <taxon>Fungi incertae sedis</taxon>
        <taxon>Zoopagomycota</taxon>
        <taxon>Kickxellomycotina</taxon>
        <taxon>Kickxellomycetes</taxon>
        <taxon>Kickxellales</taxon>
        <taxon>Kickxellaceae</taxon>
        <taxon>Coemansia</taxon>
    </lineage>
</organism>
<feature type="compositionally biased region" description="Acidic residues" evidence="11">
    <location>
        <begin position="987"/>
        <end position="1007"/>
    </location>
</feature>
<keyword evidence="4 10" id="KW-0227">DNA damage</keyword>
<dbReference type="AlphaFoldDB" id="A0A9W8BCN5"/>
<sequence length="1038" mass="116120">MSEVQIDAEAFHRRARRLLDSIKSGKTAAGETFDSLLVIQGRSDEKNPYTKTIATQVHSYYVVMWLLGYEFPNTLMLATKAKLYVVASPKKAKILEAIQSTSDGVSLEILVYGKEADKNKDMFNGLISTLQSSGRTIGTISNDTTGGKFVDEWLAAFAPSKASFSEADFGPTLSRVLATKEESEIKYEKTASSLCSAVMRDYFIEEMASTFDQEKSITNEKMADRVAAVLTNDKLAKRLFSKVPMLDMAEWSAQPLVMSGGQYDLSPDAESSTAQLHAGTVVCTLSMRYFMYNATISRTFMIDPSPEQDKNYSFLLELQKQVLGWMKPGESMDSLYAKAANHVKEKRPDLVGNFVADCGSVTGIEMSDGIHTIAPGSTGTLKASMVVALRVGLQNMTNAKATDNLAKTYAYQLIDTVVVKDDSTPDVLTSCSKEPNDVSFFFNDDEPAPSGKKDAERKAKPEVTREENGSAARPATRKSAILPSKFRSEERDDESSTRKQREHQKELLNRLNAEGRRRFAGEEGDDGEEMRVVKKFESYKRETALPREARSCKILVDENADTLILPIYGMAVPFHISTLKNISKNDEGEYVYLRLNLVSPGQGVGKKDGLPVDDPGNTFLRSLTFRSTDVGRMNEIYQSITALKRDQVKRETEKAQMADIVQQDRLTVTAGLRPTRLPDVFMRPVAEGKRFPSALEIHSNGLRYMAAGRGASSAVDILFNNIRHLFFQPCENELLVLIHVHLRNPIMLGKKKIQDIQFYREASDASFDETGNRRRRIRYGDEDEIEAEQEERRRRRQLNKEFKEFAGKIAEASRHEVEVDTPFRELAFNGVPARSNVLLQPTVDCLVHLSDTPFFITTVADVELVHLERVQFGLKNFDTVFVFKDFKRAPVHVNTVPMTQLDNVKGWLNSVNLPFTEGPVNLNWTQIMKTINKDPAGFYEDGGWAFLALDSDAEGDDSEEEESEFSVSEDEFEESESESSGGSDFGTESDDSEGGDDDEESGEDWDELEAKAVAYDEKRTHPAESPPDRSSAKRARKR</sequence>
<proteinExistence type="inferred from homology"/>
<dbReference type="Pfam" id="PF14826">
    <property type="entry name" value="FACT-Spt16_Nlob"/>
    <property type="match status" value="1"/>
</dbReference>
<evidence type="ECO:0000313" key="15">
    <source>
        <dbReference type="EMBL" id="KAJ2002413.1"/>
    </source>
</evidence>
<comment type="subunit">
    <text evidence="10">Component of the FACT complex.</text>
</comment>
<feature type="compositionally biased region" description="Basic and acidic residues" evidence="11">
    <location>
        <begin position="451"/>
        <end position="468"/>
    </location>
</feature>
<accession>A0A9W8BCN5</accession>
<evidence type="ECO:0000256" key="6">
    <source>
        <dbReference type="ARBA" id="ARBA00023054"/>
    </source>
</evidence>
<feature type="compositionally biased region" description="Basic and acidic residues" evidence="11">
    <location>
        <begin position="1008"/>
        <end position="1031"/>
    </location>
</feature>
<dbReference type="PANTHER" id="PTHR13980:SF15">
    <property type="entry name" value="FACT COMPLEX SUBUNIT SPT16"/>
    <property type="match status" value="1"/>
</dbReference>
<dbReference type="GO" id="GO:0006368">
    <property type="term" value="P:transcription elongation by RNA polymerase II"/>
    <property type="evidence" value="ECO:0007669"/>
    <property type="project" value="TreeGrafter"/>
</dbReference>
<dbReference type="SMART" id="SM01285">
    <property type="entry name" value="FACT-Spt16_Nlob"/>
    <property type="match status" value="1"/>
</dbReference>
<evidence type="ECO:0000313" key="16">
    <source>
        <dbReference type="Proteomes" id="UP001150907"/>
    </source>
</evidence>
<dbReference type="GO" id="GO:0004177">
    <property type="term" value="F:aminopeptidase activity"/>
    <property type="evidence" value="ECO:0007669"/>
    <property type="project" value="UniProtKB-KW"/>
</dbReference>
<keyword evidence="15" id="KW-0378">Hydrolase</keyword>
<dbReference type="Proteomes" id="UP001150907">
    <property type="component" value="Unassembled WGS sequence"/>
</dbReference>
<keyword evidence="7 10" id="KW-0804">Transcription</keyword>
<dbReference type="FunFam" id="2.30.29.210:FF:000001">
    <property type="entry name" value="FACT complex subunit spt16"/>
    <property type="match status" value="1"/>
</dbReference>
<dbReference type="PANTHER" id="PTHR13980">
    <property type="entry name" value="CDC68 RELATED"/>
    <property type="match status" value="1"/>
</dbReference>
<evidence type="ECO:0000259" key="13">
    <source>
        <dbReference type="SMART" id="SM01286"/>
    </source>
</evidence>
<dbReference type="SMART" id="SM01287">
    <property type="entry name" value="Rtt106"/>
    <property type="match status" value="1"/>
</dbReference>
<dbReference type="Gene3D" id="2.30.29.150">
    <property type="match status" value="1"/>
</dbReference>
<dbReference type="OrthoDB" id="10251642at2759"/>
<evidence type="ECO:0000256" key="2">
    <source>
        <dbReference type="ARBA" id="ARBA00022454"/>
    </source>
</evidence>
<dbReference type="FunFam" id="3.90.230.10:FF:000005">
    <property type="entry name" value="FACT complex subunit spt16"/>
    <property type="match status" value="1"/>
</dbReference>
<protein>
    <recommendedName>
        <fullName evidence="10">FACT complex subunit</fullName>
    </recommendedName>
</protein>
<feature type="compositionally biased region" description="Acidic residues" evidence="11">
    <location>
        <begin position="952"/>
        <end position="977"/>
    </location>
</feature>
<keyword evidence="5 10" id="KW-0805">Transcription regulation</keyword>
<evidence type="ECO:0000256" key="3">
    <source>
        <dbReference type="ARBA" id="ARBA00022705"/>
    </source>
</evidence>
<dbReference type="GO" id="GO:0006281">
    <property type="term" value="P:DNA repair"/>
    <property type="evidence" value="ECO:0007669"/>
    <property type="project" value="UniProtKB-UniRule"/>
</dbReference>
<keyword evidence="8 10" id="KW-0234">DNA repair</keyword>
<keyword evidence="15" id="KW-0645">Protease</keyword>
<dbReference type="Pfam" id="PF08644">
    <property type="entry name" value="SPT16"/>
    <property type="match status" value="1"/>
</dbReference>
<dbReference type="GO" id="GO:0035101">
    <property type="term" value="C:FACT complex"/>
    <property type="evidence" value="ECO:0007669"/>
    <property type="project" value="UniProtKB-UniRule"/>
</dbReference>